<dbReference type="AlphaFoldDB" id="A0AAE0MXE9"/>
<evidence type="ECO:0000256" key="2">
    <source>
        <dbReference type="SAM" id="SignalP"/>
    </source>
</evidence>
<accession>A0AAE0MXE9</accession>
<feature type="signal peptide" evidence="2">
    <location>
        <begin position="1"/>
        <end position="23"/>
    </location>
</feature>
<dbReference type="Proteomes" id="UP001287356">
    <property type="component" value="Unassembled WGS sequence"/>
</dbReference>
<keyword evidence="4" id="KW-1185">Reference proteome</keyword>
<reference evidence="3" key="2">
    <citation type="submission" date="2023-06" db="EMBL/GenBank/DDBJ databases">
        <authorList>
            <consortium name="Lawrence Berkeley National Laboratory"/>
            <person name="Haridas S."/>
            <person name="Hensen N."/>
            <person name="Bonometti L."/>
            <person name="Westerberg I."/>
            <person name="Brannstrom I.O."/>
            <person name="Guillou S."/>
            <person name="Cros-Aarteil S."/>
            <person name="Calhoun S."/>
            <person name="Kuo A."/>
            <person name="Mondo S."/>
            <person name="Pangilinan J."/>
            <person name="Riley R."/>
            <person name="Labutti K."/>
            <person name="Andreopoulos B."/>
            <person name="Lipzen A."/>
            <person name="Chen C."/>
            <person name="Yanf M."/>
            <person name="Daum C."/>
            <person name="Ng V."/>
            <person name="Clum A."/>
            <person name="Steindorff A."/>
            <person name="Ohm R."/>
            <person name="Martin F."/>
            <person name="Silar P."/>
            <person name="Natvig D."/>
            <person name="Lalanne C."/>
            <person name="Gautier V."/>
            <person name="Ament-Velasquez S.L."/>
            <person name="Kruys A."/>
            <person name="Hutchinson M.I."/>
            <person name="Powell A.J."/>
            <person name="Barry K."/>
            <person name="Miller A.N."/>
            <person name="Grigoriev I.V."/>
            <person name="Debuchy R."/>
            <person name="Gladieux P."/>
            <person name="Thoren M.H."/>
            <person name="Johannesson H."/>
        </authorList>
    </citation>
    <scope>NUCLEOTIDE SEQUENCE</scope>
    <source>
        <strain evidence="3">CBS 958.72</strain>
    </source>
</reference>
<feature type="chain" id="PRO_5042152644" evidence="2">
    <location>
        <begin position="24"/>
        <end position="193"/>
    </location>
</feature>
<evidence type="ECO:0000256" key="1">
    <source>
        <dbReference type="SAM" id="MobiDB-lite"/>
    </source>
</evidence>
<comment type="caution">
    <text evidence="3">The sequence shown here is derived from an EMBL/GenBank/DDBJ whole genome shotgun (WGS) entry which is preliminary data.</text>
</comment>
<gene>
    <name evidence="3" type="ORF">B0T24DRAFT_600264</name>
</gene>
<dbReference type="EMBL" id="JAULSN010000017">
    <property type="protein sequence ID" value="KAK3358378.1"/>
    <property type="molecule type" value="Genomic_DNA"/>
</dbReference>
<feature type="region of interest" description="Disordered" evidence="1">
    <location>
        <begin position="133"/>
        <end position="154"/>
    </location>
</feature>
<keyword evidence="2" id="KW-0732">Signal</keyword>
<name>A0AAE0MXE9_9PEZI</name>
<evidence type="ECO:0000313" key="3">
    <source>
        <dbReference type="EMBL" id="KAK3358378.1"/>
    </source>
</evidence>
<organism evidence="3 4">
    <name type="scientific">Lasiosphaeria ovina</name>
    <dbReference type="NCBI Taxonomy" id="92902"/>
    <lineage>
        <taxon>Eukaryota</taxon>
        <taxon>Fungi</taxon>
        <taxon>Dikarya</taxon>
        <taxon>Ascomycota</taxon>
        <taxon>Pezizomycotina</taxon>
        <taxon>Sordariomycetes</taxon>
        <taxon>Sordariomycetidae</taxon>
        <taxon>Sordariales</taxon>
        <taxon>Lasiosphaeriaceae</taxon>
        <taxon>Lasiosphaeria</taxon>
    </lineage>
</organism>
<sequence length="193" mass="21478">MGPVSLPRVCLISWFGCWCKLLAQPTPGDLPPLRRSVRAQVGQRSAADLAGIPRRRSTLDCDWRNCLHTAFLQIVDWDWMDWDWQLPTKPNGVYNTPPMPADDHDTCVWRISRTEDSSTGALTRPDVVVESPVGGLVEPEPRNFSEVETDGDSVQEGTGECLLQEVMESPRNGIIGWGPVETWSRAAHNSNSP</sequence>
<protein>
    <submittedName>
        <fullName evidence="3">Uncharacterized protein</fullName>
    </submittedName>
</protein>
<evidence type="ECO:0000313" key="4">
    <source>
        <dbReference type="Proteomes" id="UP001287356"/>
    </source>
</evidence>
<reference evidence="3" key="1">
    <citation type="journal article" date="2023" name="Mol. Phylogenet. Evol.">
        <title>Genome-scale phylogeny and comparative genomics of the fungal order Sordariales.</title>
        <authorList>
            <person name="Hensen N."/>
            <person name="Bonometti L."/>
            <person name="Westerberg I."/>
            <person name="Brannstrom I.O."/>
            <person name="Guillou S."/>
            <person name="Cros-Aarteil S."/>
            <person name="Calhoun S."/>
            <person name="Haridas S."/>
            <person name="Kuo A."/>
            <person name="Mondo S."/>
            <person name="Pangilinan J."/>
            <person name="Riley R."/>
            <person name="LaButti K."/>
            <person name="Andreopoulos B."/>
            <person name="Lipzen A."/>
            <person name="Chen C."/>
            <person name="Yan M."/>
            <person name="Daum C."/>
            <person name="Ng V."/>
            <person name="Clum A."/>
            <person name="Steindorff A."/>
            <person name="Ohm R.A."/>
            <person name="Martin F."/>
            <person name="Silar P."/>
            <person name="Natvig D.O."/>
            <person name="Lalanne C."/>
            <person name="Gautier V."/>
            <person name="Ament-Velasquez S.L."/>
            <person name="Kruys A."/>
            <person name="Hutchinson M.I."/>
            <person name="Powell A.J."/>
            <person name="Barry K."/>
            <person name="Miller A.N."/>
            <person name="Grigoriev I.V."/>
            <person name="Debuchy R."/>
            <person name="Gladieux P."/>
            <person name="Hiltunen Thoren M."/>
            <person name="Johannesson H."/>
        </authorList>
    </citation>
    <scope>NUCLEOTIDE SEQUENCE</scope>
    <source>
        <strain evidence="3">CBS 958.72</strain>
    </source>
</reference>
<proteinExistence type="predicted"/>